<dbReference type="RefSeq" id="WP_269330892.1">
    <property type="nucleotide sequence ID" value="NZ_JAMZFT010000001.1"/>
</dbReference>
<keyword evidence="2" id="KW-1185">Reference proteome</keyword>
<name>A0A9J6P9J6_9PROT</name>
<dbReference type="PIRSF" id="PIRSF015736">
    <property type="entry name" value="MI"/>
    <property type="match status" value="1"/>
</dbReference>
<sequence length="266" mass="28325">MGVAEQTPKGATLMLEHLPYETDKGVAARARLGAVVLATDYTLEHEMREVLAEVPGVAAYNARILNSPTITPETLADMKERIAPTADLILPGDTLDVVMFGCTSGAMVIGEETVFEKIRSVRPEAKPTTPITAAFAAFRAFGAQRIGVLTPYRADVNAGLQRYIEARGFEVPVFGSFNEENDPTVASITVASIEGAIARIVDAADVDGVFVSCTSLRLGRAAAAIEERIGKPVTSSNHAMIWHALRLAGIGDTLPAFGRLYTLPLA</sequence>
<protein>
    <submittedName>
        <fullName evidence="1">Aspartate/glutamate racemase family protein</fullName>
    </submittedName>
</protein>
<dbReference type="EMBL" id="JAMZFT010000001">
    <property type="protein sequence ID" value="MCP1334929.1"/>
    <property type="molecule type" value="Genomic_DNA"/>
</dbReference>
<reference evidence="1" key="1">
    <citation type="submission" date="2022-06" db="EMBL/GenBank/DDBJ databases">
        <title>Isolation and Genomics of Futiania mangrovii gen. nov., sp. nov., a Rare and Metabolically-versatile member in the Class Alphaproteobacteria.</title>
        <authorList>
            <person name="Liu L."/>
            <person name="Huang W.-C."/>
            <person name="Pan J."/>
            <person name="Li J."/>
            <person name="Huang Y."/>
            <person name="Du H."/>
            <person name="Liu Y."/>
            <person name="Li M."/>
        </authorList>
    </citation>
    <scope>NUCLEOTIDE SEQUENCE</scope>
    <source>
        <strain evidence="1">FT118</strain>
    </source>
</reference>
<dbReference type="InterPro" id="IPR053714">
    <property type="entry name" value="Iso_Racemase_Enz_sf"/>
</dbReference>
<organism evidence="1 2">
    <name type="scientific">Futiania mangrovi</name>
    <dbReference type="NCBI Taxonomy" id="2959716"/>
    <lineage>
        <taxon>Bacteria</taxon>
        <taxon>Pseudomonadati</taxon>
        <taxon>Pseudomonadota</taxon>
        <taxon>Alphaproteobacteria</taxon>
        <taxon>Futianiales</taxon>
        <taxon>Futianiaceae</taxon>
        <taxon>Futiania</taxon>
    </lineage>
</organism>
<dbReference type="PANTHER" id="PTHR40267">
    <property type="entry name" value="BLR3294 PROTEIN"/>
    <property type="match status" value="1"/>
</dbReference>
<gene>
    <name evidence="1" type="ORF">NJQ99_00735</name>
</gene>
<evidence type="ECO:0000313" key="2">
    <source>
        <dbReference type="Proteomes" id="UP001055804"/>
    </source>
</evidence>
<dbReference type="PANTHER" id="PTHR40267:SF1">
    <property type="entry name" value="BLR3294 PROTEIN"/>
    <property type="match status" value="1"/>
</dbReference>
<evidence type="ECO:0000313" key="1">
    <source>
        <dbReference type="EMBL" id="MCP1334929.1"/>
    </source>
</evidence>
<dbReference type="Gene3D" id="3.40.50.12500">
    <property type="match status" value="1"/>
</dbReference>
<dbReference type="InterPro" id="IPR026286">
    <property type="entry name" value="MaiA/AMDase"/>
</dbReference>
<comment type="caution">
    <text evidence="1">The sequence shown here is derived from an EMBL/GenBank/DDBJ whole genome shotgun (WGS) entry which is preliminary data.</text>
</comment>
<dbReference type="AlphaFoldDB" id="A0A9J6P9J6"/>
<accession>A0A9J6P9J6</accession>
<proteinExistence type="predicted"/>
<dbReference type="Proteomes" id="UP001055804">
    <property type="component" value="Unassembled WGS sequence"/>
</dbReference>
<dbReference type="Pfam" id="PF17645">
    <property type="entry name" value="Amdase"/>
    <property type="match status" value="1"/>
</dbReference>